<dbReference type="EMBL" id="BAABIC010000002">
    <property type="protein sequence ID" value="GAA4677839.1"/>
    <property type="molecule type" value="Genomic_DNA"/>
</dbReference>
<evidence type="ECO:0000313" key="3">
    <source>
        <dbReference type="Proteomes" id="UP001500325"/>
    </source>
</evidence>
<proteinExistence type="predicted"/>
<dbReference type="InterPro" id="IPR000415">
    <property type="entry name" value="Nitroreductase-like"/>
</dbReference>
<evidence type="ECO:0000313" key="2">
    <source>
        <dbReference type="EMBL" id="GAA4677839.1"/>
    </source>
</evidence>
<protein>
    <recommendedName>
        <fullName evidence="4">Nitroreductase family protein</fullName>
    </recommendedName>
</protein>
<dbReference type="Gene3D" id="3.40.109.10">
    <property type="entry name" value="NADH Oxidase"/>
    <property type="match status" value="2"/>
</dbReference>
<evidence type="ECO:0000256" key="1">
    <source>
        <dbReference type="SAM" id="MobiDB-lite"/>
    </source>
</evidence>
<dbReference type="PANTHER" id="PTHR23026:SF123">
    <property type="entry name" value="NAD(P)H NITROREDUCTASE RV3131-RELATED"/>
    <property type="match status" value="1"/>
</dbReference>
<dbReference type="SUPFAM" id="SSF55469">
    <property type="entry name" value="FMN-dependent nitroreductase-like"/>
    <property type="match status" value="2"/>
</dbReference>
<comment type="caution">
    <text evidence="2">The sequence shown here is derived from an EMBL/GenBank/DDBJ whole genome shotgun (WGS) entry which is preliminary data.</text>
</comment>
<reference evidence="3" key="1">
    <citation type="journal article" date="2019" name="Int. J. Syst. Evol. Microbiol.">
        <title>The Global Catalogue of Microorganisms (GCM) 10K type strain sequencing project: providing services to taxonomists for standard genome sequencing and annotation.</title>
        <authorList>
            <consortium name="The Broad Institute Genomics Platform"/>
            <consortium name="The Broad Institute Genome Sequencing Center for Infectious Disease"/>
            <person name="Wu L."/>
            <person name="Ma J."/>
        </authorList>
    </citation>
    <scope>NUCLEOTIDE SEQUENCE [LARGE SCALE GENOMIC DNA]</scope>
    <source>
        <strain evidence="3">JCM 18055</strain>
    </source>
</reference>
<dbReference type="Proteomes" id="UP001500325">
    <property type="component" value="Unassembled WGS sequence"/>
</dbReference>
<name>A0ABP8W1B7_9PSEU</name>
<evidence type="ECO:0008006" key="4">
    <source>
        <dbReference type="Google" id="ProtNLM"/>
    </source>
</evidence>
<gene>
    <name evidence="2" type="ORF">GCM10023215_08320</name>
</gene>
<sequence length="336" mass="36342">MVMIETSGGLGLGGPELQDVLHAAALAPSLHNSQPWRFRVTADGIELHADPERRPRVADPSGREMRLACGAALFNLRLALTGHGVRPLVTVLPNPLEPDLVAVVRRGGGRPPTPAERRLLAAMPHRHTNRRPFTADPVANPARHALRRAALDEGAWLDLVTDPATRAALSHLARRAHERQIADPGFVAELERWTARERGHADGVPLSAAGPVPWPNAAWVMRDFSAGSGPDHGYEADPLIAVLSVHGDGLHEEIRAGQAMQRVLLTATAHGLATSFLSQLVEVPDVREHMRRLISGARPPQVVLRIGHGWPVPGTPRRPLSELLVDADDPTREDPS</sequence>
<accession>A0ABP8W1B7</accession>
<dbReference type="PANTHER" id="PTHR23026">
    <property type="entry name" value="NADPH NITROREDUCTASE"/>
    <property type="match status" value="1"/>
</dbReference>
<dbReference type="NCBIfam" id="NF047509">
    <property type="entry name" value="Rv3131_FMN_oxido"/>
    <property type="match status" value="1"/>
</dbReference>
<feature type="region of interest" description="Disordered" evidence="1">
    <location>
        <begin position="317"/>
        <end position="336"/>
    </location>
</feature>
<keyword evidence="3" id="KW-1185">Reference proteome</keyword>
<dbReference type="InterPro" id="IPR050627">
    <property type="entry name" value="Nitroreductase/BluB"/>
</dbReference>
<organism evidence="2 3">
    <name type="scientific">Pseudonocardia yuanmonensis</name>
    <dbReference type="NCBI Taxonomy" id="1095914"/>
    <lineage>
        <taxon>Bacteria</taxon>
        <taxon>Bacillati</taxon>
        <taxon>Actinomycetota</taxon>
        <taxon>Actinomycetes</taxon>
        <taxon>Pseudonocardiales</taxon>
        <taxon>Pseudonocardiaceae</taxon>
        <taxon>Pseudonocardia</taxon>
    </lineage>
</organism>